<dbReference type="EMBL" id="CP006764">
    <property type="protein sequence ID" value="AIT62328.1"/>
    <property type="molecule type" value="Genomic_DNA"/>
</dbReference>
<evidence type="ECO:0008006" key="4">
    <source>
        <dbReference type="Google" id="ProtNLM"/>
    </source>
</evidence>
<protein>
    <recommendedName>
        <fullName evidence="4">Porin</fullName>
    </recommendedName>
</protein>
<sequence length="90" mass="9523">MKKTRLIAAAFAAFAAVSLTPATAGAATADSEVSISSEGSSLPSGPYNTRFACEYAHQNDALAAIFPPRYDCINNGPRYYYVPVIGRFIG</sequence>
<reference evidence="2 3" key="1">
    <citation type="submission" date="2013-09" db="EMBL/GenBank/DDBJ databases">
        <title>Complete genome sequence of Corynebacterium doosanense CAU 212(T) (=DSM 45436(T)), isolated from activated sludge.</title>
        <authorList>
            <person name="Schaffert L."/>
            <person name="Albersmeier A."/>
            <person name="Kalinowski J."/>
            <person name="Ruckert C."/>
        </authorList>
    </citation>
    <scope>NUCLEOTIDE SEQUENCE [LARGE SCALE GENOMIC DNA]</scope>
    <source>
        <strain evidence="2 3">CAU 212</strain>
    </source>
</reference>
<dbReference type="AlphaFoldDB" id="A0A097IJP8"/>
<dbReference type="HOGENOM" id="CLU_2435819_0_0_11"/>
<dbReference type="KEGG" id="cdo:CDOO_11560"/>
<dbReference type="Proteomes" id="UP000029914">
    <property type="component" value="Chromosome"/>
</dbReference>
<keyword evidence="1" id="KW-0732">Signal</keyword>
<organism evidence="2 3">
    <name type="scientific">Corynebacterium doosanense CAU 212 = DSM 45436</name>
    <dbReference type="NCBI Taxonomy" id="558173"/>
    <lineage>
        <taxon>Bacteria</taxon>
        <taxon>Bacillati</taxon>
        <taxon>Actinomycetota</taxon>
        <taxon>Actinomycetes</taxon>
        <taxon>Mycobacteriales</taxon>
        <taxon>Corynebacteriaceae</taxon>
        <taxon>Corynebacterium</taxon>
    </lineage>
</organism>
<evidence type="ECO:0000256" key="1">
    <source>
        <dbReference type="SAM" id="SignalP"/>
    </source>
</evidence>
<accession>A0A097IJP8</accession>
<evidence type="ECO:0000313" key="3">
    <source>
        <dbReference type="Proteomes" id="UP000029914"/>
    </source>
</evidence>
<proteinExistence type="predicted"/>
<gene>
    <name evidence="2" type="ORF">CDOO_11560</name>
</gene>
<evidence type="ECO:0000313" key="2">
    <source>
        <dbReference type="EMBL" id="AIT62328.1"/>
    </source>
</evidence>
<feature type="signal peptide" evidence="1">
    <location>
        <begin position="1"/>
        <end position="26"/>
    </location>
</feature>
<name>A0A097IJP8_9CORY</name>
<dbReference type="STRING" id="558173.CDOO_11560"/>
<keyword evidence="3" id="KW-1185">Reference proteome</keyword>
<dbReference type="RefSeq" id="WP_018022854.1">
    <property type="nucleotide sequence ID" value="NZ_AQUX01000013.1"/>
</dbReference>
<feature type="chain" id="PRO_5001930998" description="Porin" evidence="1">
    <location>
        <begin position="27"/>
        <end position="90"/>
    </location>
</feature>